<dbReference type="RefSeq" id="WP_045300185.1">
    <property type="nucleotide sequence ID" value="NZ_JYJA01000037.1"/>
</dbReference>
<name>A0A0M2H551_MICTR</name>
<accession>A0A0M2H551</accession>
<sequence length="118" mass="12427">MKKWTRWEDWVAAGVGLIAVVCAFALPQMGASMPWMLIVGVLLIAAGVANLAMPGMVAMEYVQLALGALLFVAPWLGGYADMQSGAAWVSWIGGAVAVIVAALAVRPAMHMHDQAIPH</sequence>
<organism evidence="3 4">
    <name type="scientific">Microbacterium trichothecenolyticum</name>
    <name type="common">Aureobacterium trichothecenolyticum</name>
    <dbReference type="NCBI Taxonomy" id="69370"/>
    <lineage>
        <taxon>Bacteria</taxon>
        <taxon>Bacillati</taxon>
        <taxon>Actinomycetota</taxon>
        <taxon>Actinomycetes</taxon>
        <taxon>Micrococcales</taxon>
        <taxon>Microbacteriaceae</taxon>
        <taxon>Microbacterium</taxon>
    </lineage>
</organism>
<evidence type="ECO:0000259" key="2">
    <source>
        <dbReference type="Pfam" id="PF03779"/>
    </source>
</evidence>
<dbReference type="PATRIC" id="fig|69370.6.peg.2717"/>
<feature type="transmembrane region" description="Helical" evidence="1">
    <location>
        <begin position="86"/>
        <end position="105"/>
    </location>
</feature>
<keyword evidence="1" id="KW-0812">Transmembrane</keyword>
<reference evidence="3 4" key="1">
    <citation type="submission" date="2015-02" db="EMBL/GenBank/DDBJ databases">
        <title>Draft genome sequences of ten Microbacterium spp. with emphasis on heavy metal contaminated environments.</title>
        <authorList>
            <person name="Corretto E."/>
        </authorList>
    </citation>
    <scope>NUCLEOTIDE SEQUENCE [LARGE SCALE GENOMIC DNA]</scope>
    <source>
        <strain evidence="3 4">DSM 8608</strain>
    </source>
</reference>
<evidence type="ECO:0000313" key="4">
    <source>
        <dbReference type="Proteomes" id="UP000034098"/>
    </source>
</evidence>
<dbReference type="OrthoDB" id="32521at2"/>
<dbReference type="Proteomes" id="UP000034098">
    <property type="component" value="Unassembled WGS sequence"/>
</dbReference>
<feature type="transmembrane region" description="Helical" evidence="1">
    <location>
        <begin position="35"/>
        <end position="54"/>
    </location>
</feature>
<proteinExistence type="predicted"/>
<keyword evidence="1" id="KW-0472">Membrane</keyword>
<gene>
    <name evidence="3" type="ORF">RS82_02675</name>
</gene>
<comment type="caution">
    <text evidence="3">The sequence shown here is derived from an EMBL/GenBank/DDBJ whole genome shotgun (WGS) entry which is preliminary data.</text>
</comment>
<feature type="domain" description="SPW repeat-containing integral membrane" evidence="2">
    <location>
        <begin position="7"/>
        <end position="102"/>
    </location>
</feature>
<dbReference type="EMBL" id="JYJA01000037">
    <property type="protein sequence ID" value="KJL41446.1"/>
    <property type="molecule type" value="Genomic_DNA"/>
</dbReference>
<keyword evidence="4" id="KW-1185">Reference proteome</keyword>
<keyword evidence="1" id="KW-1133">Transmembrane helix</keyword>
<dbReference type="InterPro" id="IPR005530">
    <property type="entry name" value="SPW"/>
</dbReference>
<dbReference type="AlphaFoldDB" id="A0A0M2H551"/>
<protein>
    <recommendedName>
        <fullName evidence="2">SPW repeat-containing integral membrane domain-containing protein</fullName>
    </recommendedName>
</protein>
<dbReference type="Pfam" id="PF03779">
    <property type="entry name" value="SPW"/>
    <property type="match status" value="1"/>
</dbReference>
<evidence type="ECO:0000256" key="1">
    <source>
        <dbReference type="SAM" id="Phobius"/>
    </source>
</evidence>
<feature type="transmembrane region" description="Helical" evidence="1">
    <location>
        <begin position="61"/>
        <end position="80"/>
    </location>
</feature>
<evidence type="ECO:0000313" key="3">
    <source>
        <dbReference type="EMBL" id="KJL41446.1"/>
    </source>
</evidence>